<dbReference type="VEuPathDB" id="TriTrypDB:LtaPh_3527700"/>
<evidence type="ECO:0000313" key="3">
    <source>
        <dbReference type="EMBL" id="GET92792.1"/>
    </source>
</evidence>
<keyword evidence="1" id="KW-0175">Coiled coil</keyword>
<dbReference type="EMBL" id="BLBS01000056">
    <property type="protein sequence ID" value="GET92792.1"/>
    <property type="molecule type" value="Genomic_DNA"/>
</dbReference>
<dbReference type="Proteomes" id="UP000419144">
    <property type="component" value="Unassembled WGS sequence"/>
</dbReference>
<organism evidence="3 4">
    <name type="scientific">Leishmania tarentolae</name>
    <name type="common">Sauroleishmania tarentolae</name>
    <dbReference type="NCBI Taxonomy" id="5689"/>
    <lineage>
        <taxon>Eukaryota</taxon>
        <taxon>Discoba</taxon>
        <taxon>Euglenozoa</taxon>
        <taxon>Kinetoplastea</taxon>
        <taxon>Metakinetoplastina</taxon>
        <taxon>Trypanosomatida</taxon>
        <taxon>Trypanosomatidae</taxon>
        <taxon>Leishmaniinae</taxon>
        <taxon>Leishmania</taxon>
        <taxon>lizard Leishmania</taxon>
    </lineage>
</organism>
<accession>A0A640KTE2</accession>
<feature type="coiled-coil region" evidence="1">
    <location>
        <begin position="265"/>
        <end position="292"/>
    </location>
</feature>
<sequence>MELGKLVTTESRGCIYYFIIDDVHPDEPQHDALKYYYVVTTTLSSFSYREAYGVLCRALCSLDNRTFLHRWHSLYEQIFGTTPYVQFVDTVRNSPPVYLDTLPPPNEGGNCNANGDAAAAKLLPLASAAGKGSAGPSSFRICAPGTVALFSNEASARLALGKMMGIDLERPHSTPNGEGVYKPHHHNGCCTPVDALHTANNDEENHQLSVPQQPLLNGSIGGTGCAYQVKAKAGFAVIDDRDQPQHKLNDLLSLTSRWRVGECSAADANVGMQDLQRQLEEERKRRMKAEQHHRLLSRMLNEKSRESIGERQTGAAAAPSTQEQEGRIAELRKELRALQQQLSEENARHSKQREELVAENEQLKRQLGQQQREQSARIEKFLKENEDAVNRMEDALHKREEEVRAVYTQALQERDVRIAQLSQEVLQHTHEARQLASLRSDEERLHARRAGHFEDIAVQLREWNLSLQRQLADANNEVQQLRQRLEVMNAASMYGSKDCACLSGDVSRELAGGVFPCDELSVPHVAQLATQLYHSQQLLKEFRDENKAKSRELMHAAQLIDALKEGLRRVKLDLGGSSPASAAANAMPPSSHISGEAITPAVQLPA</sequence>
<proteinExistence type="predicted"/>
<protein>
    <submittedName>
        <fullName evidence="3">Uncharacterized protein</fullName>
    </submittedName>
</protein>
<feature type="compositionally biased region" description="Basic and acidic residues" evidence="2">
    <location>
        <begin position="300"/>
        <end position="309"/>
    </location>
</feature>
<dbReference type="AlphaFoldDB" id="A0A640KTE2"/>
<feature type="region of interest" description="Disordered" evidence="2">
    <location>
        <begin position="298"/>
        <end position="325"/>
    </location>
</feature>
<comment type="caution">
    <text evidence="3">The sequence shown here is derived from an EMBL/GenBank/DDBJ whole genome shotgun (WGS) entry which is preliminary data.</text>
</comment>
<dbReference type="OrthoDB" id="273268at2759"/>
<feature type="region of interest" description="Disordered" evidence="2">
    <location>
        <begin position="579"/>
        <end position="606"/>
    </location>
</feature>
<evidence type="ECO:0000313" key="4">
    <source>
        <dbReference type="Proteomes" id="UP000419144"/>
    </source>
</evidence>
<gene>
    <name evidence="3" type="ORF">LtaPh_3527700</name>
</gene>
<keyword evidence="4" id="KW-1185">Reference proteome</keyword>
<feature type="compositionally biased region" description="Low complexity" evidence="2">
    <location>
        <begin position="579"/>
        <end position="591"/>
    </location>
</feature>
<name>A0A640KTE2_LEITA</name>
<evidence type="ECO:0000256" key="1">
    <source>
        <dbReference type="SAM" id="Coils"/>
    </source>
</evidence>
<feature type="coiled-coil region" evidence="1">
    <location>
        <begin position="464"/>
        <end position="491"/>
    </location>
</feature>
<reference evidence="3" key="1">
    <citation type="submission" date="2019-11" db="EMBL/GenBank/DDBJ databases">
        <title>Leishmania tarentolae CDS.</title>
        <authorList>
            <person name="Goto Y."/>
            <person name="Yamagishi J."/>
        </authorList>
    </citation>
    <scope>NUCLEOTIDE SEQUENCE [LARGE SCALE GENOMIC DNA]</scope>
    <source>
        <strain evidence="3">Parrot Tar II</strain>
    </source>
</reference>
<evidence type="ECO:0000256" key="2">
    <source>
        <dbReference type="SAM" id="MobiDB-lite"/>
    </source>
</evidence>